<dbReference type="EMBL" id="CP049257">
    <property type="protein sequence ID" value="QIG43503.1"/>
    <property type="molecule type" value="Genomic_DNA"/>
</dbReference>
<sequence length="148" mass="16443">MVWVLLVATGLLAVLVGALAWRVRGLERTLRSTLERSLAEPAAPAAPAEPVPAPQPQFVITRVGEPEEPVAPAPTVPAPVFADLLLKETVVQTASLLHGVRRALAPETRNRIRFHVRQEVKRSRKQRRADLRDFRREWAARQREGTAA</sequence>
<keyword evidence="2" id="KW-1185">Reference proteome</keyword>
<evidence type="ECO:0000313" key="2">
    <source>
        <dbReference type="Proteomes" id="UP000502996"/>
    </source>
</evidence>
<gene>
    <name evidence="1" type="ORF">G5V58_12665</name>
</gene>
<accession>A0A6G6WEC1</accession>
<dbReference type="AlphaFoldDB" id="A0A6G6WEC1"/>
<organism evidence="1 2">
    <name type="scientific">Nocardioides anomalus</name>
    <dbReference type="NCBI Taxonomy" id="2712223"/>
    <lineage>
        <taxon>Bacteria</taxon>
        <taxon>Bacillati</taxon>
        <taxon>Actinomycetota</taxon>
        <taxon>Actinomycetes</taxon>
        <taxon>Propionibacteriales</taxon>
        <taxon>Nocardioidaceae</taxon>
        <taxon>Nocardioides</taxon>
    </lineage>
</organism>
<dbReference type="KEGG" id="nano:G5V58_12665"/>
<dbReference type="RefSeq" id="WP_165233143.1">
    <property type="nucleotide sequence ID" value="NZ_CP049257.1"/>
</dbReference>
<evidence type="ECO:0000313" key="1">
    <source>
        <dbReference type="EMBL" id="QIG43503.1"/>
    </source>
</evidence>
<reference evidence="1 2" key="1">
    <citation type="submission" date="2020-02" db="EMBL/GenBank/DDBJ databases">
        <title>Full genome sequence of Nocardioides sp. R-3366.</title>
        <authorList>
            <person name="Im W.-T."/>
        </authorList>
    </citation>
    <scope>NUCLEOTIDE SEQUENCE [LARGE SCALE GENOMIC DNA]</scope>
    <source>
        <strain evidence="1 2">R-3366</strain>
    </source>
</reference>
<dbReference type="Proteomes" id="UP000502996">
    <property type="component" value="Chromosome"/>
</dbReference>
<proteinExistence type="predicted"/>
<name>A0A6G6WEC1_9ACTN</name>
<protein>
    <submittedName>
        <fullName evidence="1">Uncharacterized protein</fullName>
    </submittedName>
</protein>